<gene>
    <name evidence="1" type="ORF">ACFSCX_22455</name>
</gene>
<dbReference type="RefSeq" id="WP_377930477.1">
    <property type="nucleotide sequence ID" value="NZ_JBHUEM010000054.1"/>
</dbReference>
<keyword evidence="2" id="KW-1185">Reference proteome</keyword>
<accession>A0ABW4LW14</accession>
<keyword evidence="1" id="KW-0378">Hydrolase</keyword>
<protein>
    <submittedName>
        <fullName evidence="1">Hydrolase</fullName>
    </submittedName>
</protein>
<comment type="caution">
    <text evidence="1">The sequence shown here is derived from an EMBL/GenBank/DDBJ whole genome shotgun (WGS) entry which is preliminary data.</text>
</comment>
<dbReference type="Proteomes" id="UP001597214">
    <property type="component" value="Unassembled WGS sequence"/>
</dbReference>
<evidence type="ECO:0000313" key="2">
    <source>
        <dbReference type="Proteomes" id="UP001597214"/>
    </source>
</evidence>
<sequence length="102" mass="12162">MKKTYYISLARGEISQISTASPWNYKIEATDEEIVQLREYFDQIYSSDWQGFFRAHTPYIEYHHDPTNDAYDETIQKVYGLIYELGDEETREHIDQEGILKD</sequence>
<dbReference type="EMBL" id="JBHUEM010000054">
    <property type="protein sequence ID" value="MFD1739246.1"/>
    <property type="molecule type" value="Genomic_DNA"/>
</dbReference>
<evidence type="ECO:0000313" key="1">
    <source>
        <dbReference type="EMBL" id="MFD1739246.1"/>
    </source>
</evidence>
<organism evidence="1 2">
    <name type="scientific">Bacillus salitolerans</name>
    <dbReference type="NCBI Taxonomy" id="1437434"/>
    <lineage>
        <taxon>Bacteria</taxon>
        <taxon>Bacillati</taxon>
        <taxon>Bacillota</taxon>
        <taxon>Bacilli</taxon>
        <taxon>Bacillales</taxon>
        <taxon>Bacillaceae</taxon>
        <taxon>Bacillus</taxon>
    </lineage>
</organism>
<reference evidence="2" key="1">
    <citation type="journal article" date="2019" name="Int. J. Syst. Evol. Microbiol.">
        <title>The Global Catalogue of Microorganisms (GCM) 10K type strain sequencing project: providing services to taxonomists for standard genome sequencing and annotation.</title>
        <authorList>
            <consortium name="The Broad Institute Genomics Platform"/>
            <consortium name="The Broad Institute Genome Sequencing Center for Infectious Disease"/>
            <person name="Wu L."/>
            <person name="Ma J."/>
        </authorList>
    </citation>
    <scope>NUCLEOTIDE SEQUENCE [LARGE SCALE GENOMIC DNA]</scope>
    <source>
        <strain evidence="2">CCUG 49339</strain>
    </source>
</reference>
<dbReference type="GO" id="GO:0016787">
    <property type="term" value="F:hydrolase activity"/>
    <property type="evidence" value="ECO:0007669"/>
    <property type="project" value="UniProtKB-KW"/>
</dbReference>
<name>A0ABW4LW14_9BACI</name>
<proteinExistence type="predicted"/>